<dbReference type="PANTHER" id="PTHR42718">
    <property type="entry name" value="MAJOR FACILITATOR SUPERFAMILY MULTIDRUG TRANSPORTER MFSC"/>
    <property type="match status" value="1"/>
</dbReference>
<accession>A0ABM7Q0N5</accession>
<keyword evidence="10" id="KW-1185">Reference proteome</keyword>
<feature type="transmembrane region" description="Helical" evidence="7">
    <location>
        <begin position="222"/>
        <end position="243"/>
    </location>
</feature>
<feature type="transmembrane region" description="Helical" evidence="7">
    <location>
        <begin position="155"/>
        <end position="176"/>
    </location>
</feature>
<keyword evidence="4 7" id="KW-1133">Transmembrane helix</keyword>
<dbReference type="SUPFAM" id="SSF103473">
    <property type="entry name" value="MFS general substrate transporter"/>
    <property type="match status" value="1"/>
</dbReference>
<feature type="transmembrane region" description="Helical" evidence="7">
    <location>
        <begin position="357"/>
        <end position="382"/>
    </location>
</feature>
<dbReference type="Gene3D" id="1.20.1720.10">
    <property type="entry name" value="Multidrug resistance protein D"/>
    <property type="match status" value="1"/>
</dbReference>
<feature type="region of interest" description="Disordered" evidence="6">
    <location>
        <begin position="1"/>
        <end position="21"/>
    </location>
</feature>
<feature type="compositionally biased region" description="Low complexity" evidence="6">
    <location>
        <begin position="9"/>
        <end position="21"/>
    </location>
</feature>
<evidence type="ECO:0000313" key="10">
    <source>
        <dbReference type="Proteomes" id="UP001319861"/>
    </source>
</evidence>
<sequence>MLTSPSALGRTTAPRGPGVGPAGARTAAARVAAPVLGFFVITLDATVVNVALPSIRAELGGGMDGIQWVADGYTLLFAALLLSAGALTDRLGARRAFAMGLVAFVASSVACGLAPGLGGLIAARLAQGAAAALMMPSSMALIGQAFPDARRRARAVAAYSMGGAVAATSGPVAGGALSLVDWRLIFLINVPAGALALVALARAPRQKDGSGGPALPRTGRAPFDWAGQAAATVAMAGVTYAAIEAGSAGVGSAGVVLAFAVGVAAAISFALIQRGARHPMVPRALARNRTMAVTAASGFAFMVGYFGLPFVMSLSLQQAHGLSAFATGLVFLPMMLAGLGMTPFSARLIERFGARRLLPTGLVALAAGLTLVGTLSAVVPVWTTSALMVLVGLSGPLIMPPSTASLLSGVPAELAGTASGVFNTSRQAGGALSVAVFGGLLADPRTLQGGVLTSLAIAAGVALLAAIASRALPAGHPHALHERTMP</sequence>
<dbReference type="EMBL" id="AP024525">
    <property type="protein sequence ID" value="BCT78135.1"/>
    <property type="molecule type" value="Genomic_DNA"/>
</dbReference>
<dbReference type="Gene3D" id="1.20.1250.20">
    <property type="entry name" value="MFS general substrate transporter like domains"/>
    <property type="match status" value="1"/>
</dbReference>
<keyword evidence="2" id="KW-0813">Transport</keyword>
<reference evidence="9 10" key="1">
    <citation type="journal article" date="2021" name="J. Biosci. Bioeng.">
        <title>Identification and characterization of a chc gene cluster responsible for the aromatization pathway of cyclohexanecarboxylate degradation in Sinomonas cyclohexanicum ATCC 51369.</title>
        <authorList>
            <person name="Yamamoto T."/>
            <person name="Hasegawa Y."/>
            <person name="Lau P.C.K."/>
            <person name="Iwaki H."/>
        </authorList>
    </citation>
    <scope>NUCLEOTIDE SEQUENCE [LARGE SCALE GENOMIC DNA]</scope>
    <source>
        <strain evidence="9 10">ATCC 51369</strain>
    </source>
</reference>
<dbReference type="InterPro" id="IPR011701">
    <property type="entry name" value="MFS"/>
</dbReference>
<feature type="transmembrane region" description="Helical" evidence="7">
    <location>
        <begin position="292"/>
        <end position="312"/>
    </location>
</feature>
<feature type="transmembrane region" description="Helical" evidence="7">
    <location>
        <begin position="96"/>
        <end position="115"/>
    </location>
</feature>
<evidence type="ECO:0000256" key="6">
    <source>
        <dbReference type="SAM" id="MobiDB-lite"/>
    </source>
</evidence>
<proteinExistence type="predicted"/>
<keyword evidence="5 7" id="KW-0472">Membrane</keyword>
<feature type="transmembrane region" description="Helical" evidence="7">
    <location>
        <begin position="249"/>
        <end position="272"/>
    </location>
</feature>
<dbReference type="InterPro" id="IPR036259">
    <property type="entry name" value="MFS_trans_sf"/>
</dbReference>
<evidence type="ECO:0000256" key="2">
    <source>
        <dbReference type="ARBA" id="ARBA00022448"/>
    </source>
</evidence>
<dbReference type="Proteomes" id="UP001319861">
    <property type="component" value="Chromosome"/>
</dbReference>
<dbReference type="RefSeq" id="WP_229230769.1">
    <property type="nucleotide sequence ID" value="NZ_AP024525.1"/>
</dbReference>
<feature type="transmembrane region" description="Helical" evidence="7">
    <location>
        <begin position="121"/>
        <end position="143"/>
    </location>
</feature>
<feature type="transmembrane region" description="Helical" evidence="7">
    <location>
        <begin position="182"/>
        <end position="201"/>
    </location>
</feature>
<protein>
    <submittedName>
        <fullName evidence="9">MFS transporter</fullName>
    </submittedName>
</protein>
<evidence type="ECO:0000313" key="9">
    <source>
        <dbReference type="EMBL" id="BCT78135.1"/>
    </source>
</evidence>
<organism evidence="9 10">
    <name type="scientific">Sinomonas cyclohexanicum</name>
    <name type="common">Corynebacterium cyclohexanicum</name>
    <dbReference type="NCBI Taxonomy" id="322009"/>
    <lineage>
        <taxon>Bacteria</taxon>
        <taxon>Bacillati</taxon>
        <taxon>Actinomycetota</taxon>
        <taxon>Actinomycetes</taxon>
        <taxon>Micrococcales</taxon>
        <taxon>Micrococcaceae</taxon>
        <taxon>Sinomonas</taxon>
    </lineage>
</organism>
<evidence type="ECO:0000256" key="4">
    <source>
        <dbReference type="ARBA" id="ARBA00022989"/>
    </source>
</evidence>
<feature type="domain" description="Major facilitator superfamily (MFS) profile" evidence="8">
    <location>
        <begin position="30"/>
        <end position="477"/>
    </location>
</feature>
<evidence type="ECO:0000256" key="7">
    <source>
        <dbReference type="SAM" id="Phobius"/>
    </source>
</evidence>
<feature type="transmembrane region" description="Helical" evidence="7">
    <location>
        <begin position="447"/>
        <end position="468"/>
    </location>
</feature>
<dbReference type="InterPro" id="IPR020846">
    <property type="entry name" value="MFS_dom"/>
</dbReference>
<evidence type="ECO:0000256" key="5">
    <source>
        <dbReference type="ARBA" id="ARBA00023136"/>
    </source>
</evidence>
<evidence type="ECO:0000256" key="1">
    <source>
        <dbReference type="ARBA" id="ARBA00004651"/>
    </source>
</evidence>
<feature type="transmembrane region" description="Helical" evidence="7">
    <location>
        <begin position="31"/>
        <end position="52"/>
    </location>
</feature>
<evidence type="ECO:0000259" key="8">
    <source>
        <dbReference type="PROSITE" id="PS50850"/>
    </source>
</evidence>
<gene>
    <name evidence="9" type="primary">mmr</name>
    <name evidence="9" type="ORF">SCMU_39770</name>
</gene>
<keyword evidence="3 7" id="KW-0812">Transmembrane</keyword>
<comment type="subcellular location">
    <subcellularLocation>
        <location evidence="1">Cell membrane</location>
        <topology evidence="1">Multi-pass membrane protein</topology>
    </subcellularLocation>
</comment>
<dbReference type="Pfam" id="PF07690">
    <property type="entry name" value="MFS_1"/>
    <property type="match status" value="1"/>
</dbReference>
<dbReference type="PROSITE" id="PS50850">
    <property type="entry name" value="MFS"/>
    <property type="match status" value="1"/>
</dbReference>
<name>A0ABM7Q0N5_SINCY</name>
<feature type="transmembrane region" description="Helical" evidence="7">
    <location>
        <begin position="324"/>
        <end position="345"/>
    </location>
</feature>
<dbReference type="PANTHER" id="PTHR42718:SF9">
    <property type="entry name" value="MAJOR FACILITATOR SUPERFAMILY MULTIDRUG TRANSPORTER MFSC"/>
    <property type="match status" value="1"/>
</dbReference>
<evidence type="ECO:0000256" key="3">
    <source>
        <dbReference type="ARBA" id="ARBA00022692"/>
    </source>
</evidence>
<feature type="transmembrane region" description="Helical" evidence="7">
    <location>
        <begin position="72"/>
        <end position="89"/>
    </location>
</feature>